<accession>A0A0A9EKW6</accession>
<dbReference type="EMBL" id="GBRH01196496">
    <property type="protein sequence ID" value="JAE01400.1"/>
    <property type="molecule type" value="Transcribed_RNA"/>
</dbReference>
<name>A0A0A9EKW6_ARUDO</name>
<evidence type="ECO:0000313" key="2">
    <source>
        <dbReference type="EMBL" id="JAE01400.1"/>
    </source>
</evidence>
<protein>
    <submittedName>
        <fullName evidence="2">Crt2</fullName>
    </submittedName>
</protein>
<proteinExistence type="predicted"/>
<sequence>MLTRKSSVARPPTASCSARISVGMPPRRFTPSLLRTARTI</sequence>
<reference evidence="2" key="1">
    <citation type="submission" date="2014-09" db="EMBL/GenBank/DDBJ databases">
        <authorList>
            <person name="Magalhaes I.L.F."/>
            <person name="Oliveira U."/>
            <person name="Santos F.R."/>
            <person name="Vidigal T.H.D.A."/>
            <person name="Brescovit A.D."/>
            <person name="Santos A.J."/>
        </authorList>
    </citation>
    <scope>NUCLEOTIDE SEQUENCE</scope>
    <source>
        <tissue evidence="2">Shoot tissue taken approximately 20 cm above the soil surface</tissue>
    </source>
</reference>
<reference evidence="2" key="2">
    <citation type="journal article" date="2015" name="Data Brief">
        <title>Shoot transcriptome of the giant reed, Arundo donax.</title>
        <authorList>
            <person name="Barrero R.A."/>
            <person name="Guerrero F.D."/>
            <person name="Moolhuijzen P."/>
            <person name="Goolsby J.A."/>
            <person name="Tidwell J."/>
            <person name="Bellgard S.E."/>
            <person name="Bellgard M.I."/>
        </authorList>
    </citation>
    <scope>NUCLEOTIDE SEQUENCE</scope>
    <source>
        <tissue evidence="2">Shoot tissue taken approximately 20 cm above the soil surface</tissue>
    </source>
</reference>
<dbReference type="AlphaFoldDB" id="A0A0A9EKW6"/>
<organism evidence="2">
    <name type="scientific">Arundo donax</name>
    <name type="common">Giant reed</name>
    <name type="synonym">Donax arundinaceus</name>
    <dbReference type="NCBI Taxonomy" id="35708"/>
    <lineage>
        <taxon>Eukaryota</taxon>
        <taxon>Viridiplantae</taxon>
        <taxon>Streptophyta</taxon>
        <taxon>Embryophyta</taxon>
        <taxon>Tracheophyta</taxon>
        <taxon>Spermatophyta</taxon>
        <taxon>Magnoliopsida</taxon>
        <taxon>Liliopsida</taxon>
        <taxon>Poales</taxon>
        <taxon>Poaceae</taxon>
        <taxon>PACMAD clade</taxon>
        <taxon>Arundinoideae</taxon>
        <taxon>Arundineae</taxon>
        <taxon>Arundo</taxon>
    </lineage>
</organism>
<feature type="region of interest" description="Disordered" evidence="1">
    <location>
        <begin position="1"/>
        <end position="22"/>
    </location>
</feature>
<evidence type="ECO:0000256" key="1">
    <source>
        <dbReference type="SAM" id="MobiDB-lite"/>
    </source>
</evidence>